<keyword evidence="7" id="KW-1185">Reference proteome</keyword>
<keyword evidence="2 4" id="KW-0238">DNA-binding</keyword>
<proteinExistence type="predicted"/>
<dbReference type="InterPro" id="IPR001647">
    <property type="entry name" value="HTH_TetR"/>
</dbReference>
<dbReference type="PANTHER" id="PTHR30055">
    <property type="entry name" value="HTH-TYPE TRANSCRIPTIONAL REGULATOR RUTR"/>
    <property type="match status" value="1"/>
</dbReference>
<dbReference type="Pfam" id="PF00440">
    <property type="entry name" value="TetR_N"/>
    <property type="match status" value="1"/>
</dbReference>
<evidence type="ECO:0000313" key="7">
    <source>
        <dbReference type="Proteomes" id="UP001597168"/>
    </source>
</evidence>
<keyword evidence="1" id="KW-0805">Transcription regulation</keyword>
<evidence type="ECO:0000256" key="3">
    <source>
        <dbReference type="ARBA" id="ARBA00023163"/>
    </source>
</evidence>
<evidence type="ECO:0000256" key="4">
    <source>
        <dbReference type="PROSITE-ProRule" id="PRU00335"/>
    </source>
</evidence>
<reference evidence="7" key="1">
    <citation type="journal article" date="2019" name="Int. J. Syst. Evol. Microbiol.">
        <title>The Global Catalogue of Microorganisms (GCM) 10K type strain sequencing project: providing services to taxonomists for standard genome sequencing and annotation.</title>
        <authorList>
            <consortium name="The Broad Institute Genomics Platform"/>
            <consortium name="The Broad Institute Genome Sequencing Center for Infectious Disease"/>
            <person name="Wu L."/>
            <person name="Ma J."/>
        </authorList>
    </citation>
    <scope>NUCLEOTIDE SEQUENCE [LARGE SCALE GENOMIC DNA]</scope>
    <source>
        <strain evidence="7">CCUG 60214</strain>
    </source>
</reference>
<feature type="domain" description="HTH tetR-type" evidence="5">
    <location>
        <begin position="11"/>
        <end position="71"/>
    </location>
</feature>
<protein>
    <submittedName>
        <fullName evidence="6">TetR/AcrR family transcriptional regulator</fullName>
    </submittedName>
</protein>
<organism evidence="6 7">
    <name type="scientific">Saccharothrix hoggarensis</name>
    <dbReference type="NCBI Taxonomy" id="913853"/>
    <lineage>
        <taxon>Bacteria</taxon>
        <taxon>Bacillati</taxon>
        <taxon>Actinomycetota</taxon>
        <taxon>Actinomycetes</taxon>
        <taxon>Pseudonocardiales</taxon>
        <taxon>Pseudonocardiaceae</taxon>
        <taxon>Saccharothrix</taxon>
    </lineage>
</organism>
<dbReference type="PROSITE" id="PS50977">
    <property type="entry name" value="HTH_TETR_2"/>
    <property type="match status" value="1"/>
</dbReference>
<evidence type="ECO:0000313" key="6">
    <source>
        <dbReference type="EMBL" id="MFD1148207.1"/>
    </source>
</evidence>
<dbReference type="InterPro" id="IPR036271">
    <property type="entry name" value="Tet_transcr_reg_TetR-rel_C_sf"/>
</dbReference>
<feature type="DNA-binding region" description="H-T-H motif" evidence="4">
    <location>
        <begin position="34"/>
        <end position="53"/>
    </location>
</feature>
<dbReference type="Gene3D" id="1.10.357.10">
    <property type="entry name" value="Tetracycline Repressor, domain 2"/>
    <property type="match status" value="1"/>
</dbReference>
<dbReference type="RefSeq" id="WP_380723641.1">
    <property type="nucleotide sequence ID" value="NZ_JBHTLK010000057.1"/>
</dbReference>
<accession>A0ABW3QTZ1</accession>
<dbReference type="EMBL" id="JBHTLK010000057">
    <property type="protein sequence ID" value="MFD1148207.1"/>
    <property type="molecule type" value="Genomic_DNA"/>
</dbReference>
<dbReference type="Pfam" id="PF13305">
    <property type="entry name" value="TetR_C_33"/>
    <property type="match status" value="1"/>
</dbReference>
<dbReference type="InterPro" id="IPR009057">
    <property type="entry name" value="Homeodomain-like_sf"/>
</dbReference>
<dbReference type="PANTHER" id="PTHR30055:SF243">
    <property type="entry name" value="HTH-TYPE TRANSCRIPTIONAL REGULATOR RV1816"/>
    <property type="match status" value="1"/>
</dbReference>
<keyword evidence="3" id="KW-0804">Transcription</keyword>
<dbReference type="SUPFAM" id="SSF48498">
    <property type="entry name" value="Tetracyclin repressor-like, C-terminal domain"/>
    <property type="match status" value="1"/>
</dbReference>
<dbReference type="Proteomes" id="UP001597168">
    <property type="component" value="Unassembled WGS sequence"/>
</dbReference>
<evidence type="ECO:0000256" key="2">
    <source>
        <dbReference type="ARBA" id="ARBA00023125"/>
    </source>
</evidence>
<evidence type="ECO:0000259" key="5">
    <source>
        <dbReference type="PROSITE" id="PS50977"/>
    </source>
</evidence>
<name>A0ABW3QTZ1_9PSEU</name>
<comment type="caution">
    <text evidence="6">The sequence shown here is derived from an EMBL/GenBank/DDBJ whole genome shotgun (WGS) entry which is preliminary data.</text>
</comment>
<gene>
    <name evidence="6" type="ORF">ACFQ3T_13840</name>
</gene>
<evidence type="ECO:0000256" key="1">
    <source>
        <dbReference type="ARBA" id="ARBA00023015"/>
    </source>
</evidence>
<sequence length="244" mass="25813">MVNARRERFREETKDEAKRIALEQLAQQGIGGVSVNAIAKRMGVTGPALYRYFKGRDDLLTELVRDAWHDLADAVEAAVAAAEGAEPPERVRAFAAAFRAWAVDAPHRYLLLFGTPVPGYQAPVDTIAAAHRTMSAFLSVLPAAAGAAAGTRDEARGGPTTERAALDAQLAAWADSRGEGSVPPAVLLTGLRGFTRLHGVLSLEVTGQFGPMGIDPALVYRAEVESLILGDSEVRGSTRLSGPG</sequence>
<dbReference type="InterPro" id="IPR025996">
    <property type="entry name" value="MT1864/Rv1816-like_C"/>
</dbReference>
<dbReference type="SUPFAM" id="SSF46689">
    <property type="entry name" value="Homeodomain-like"/>
    <property type="match status" value="1"/>
</dbReference>
<dbReference type="InterPro" id="IPR050109">
    <property type="entry name" value="HTH-type_TetR-like_transc_reg"/>
</dbReference>